<dbReference type="InterPro" id="IPR017896">
    <property type="entry name" value="4Fe4S_Fe-S-bd"/>
</dbReference>
<accession>A0ABN0NZX7</accession>
<keyword evidence="3" id="KW-0411">Iron-sulfur</keyword>
<name>A0ABN0NZX7_TRELE</name>
<protein>
    <submittedName>
        <fullName evidence="5">4Fe-4S binding domain protein</fullName>
    </submittedName>
</protein>
<keyword evidence="6" id="KW-1185">Reference proteome</keyword>
<evidence type="ECO:0000256" key="1">
    <source>
        <dbReference type="ARBA" id="ARBA00022723"/>
    </source>
</evidence>
<dbReference type="PANTHER" id="PTHR43034:SF2">
    <property type="entry name" value="ION-TRANSLOCATING OXIDOREDUCTASE COMPLEX SUBUNIT C"/>
    <property type="match status" value="1"/>
</dbReference>
<proteinExistence type="predicted"/>
<dbReference type="InterPro" id="IPR026902">
    <property type="entry name" value="RnfC_N"/>
</dbReference>
<evidence type="ECO:0000313" key="6">
    <source>
        <dbReference type="Proteomes" id="UP000016649"/>
    </source>
</evidence>
<organism evidence="5 6">
    <name type="scientific">Treponema lecithinolyticum ATCC 700332</name>
    <dbReference type="NCBI Taxonomy" id="1321815"/>
    <lineage>
        <taxon>Bacteria</taxon>
        <taxon>Pseudomonadati</taxon>
        <taxon>Spirochaetota</taxon>
        <taxon>Spirochaetia</taxon>
        <taxon>Spirochaetales</taxon>
        <taxon>Treponemataceae</taxon>
        <taxon>Treponema</taxon>
    </lineage>
</organism>
<dbReference type="RefSeq" id="WP_021686947.1">
    <property type="nucleotide sequence ID" value="NZ_KI260564.1"/>
</dbReference>
<dbReference type="PROSITE" id="PS00198">
    <property type="entry name" value="4FE4S_FER_1"/>
    <property type="match status" value="2"/>
</dbReference>
<comment type="caution">
    <text evidence="5">The sequence shown here is derived from an EMBL/GenBank/DDBJ whole genome shotgun (WGS) entry which is preliminary data.</text>
</comment>
<dbReference type="EMBL" id="AWVH01000023">
    <property type="protein sequence ID" value="ERJ93634.1"/>
    <property type="molecule type" value="Genomic_DNA"/>
</dbReference>
<dbReference type="InterPro" id="IPR010208">
    <property type="entry name" value="Ion_transpt_RnfC/RsxC"/>
</dbReference>
<dbReference type="PROSITE" id="PS51379">
    <property type="entry name" value="4FE4S_FER_2"/>
    <property type="match status" value="1"/>
</dbReference>
<dbReference type="Gene3D" id="3.30.70.20">
    <property type="match status" value="1"/>
</dbReference>
<keyword evidence="2" id="KW-0408">Iron</keyword>
<keyword evidence="1" id="KW-0479">Metal-binding</keyword>
<dbReference type="Proteomes" id="UP000016649">
    <property type="component" value="Unassembled WGS sequence"/>
</dbReference>
<evidence type="ECO:0000313" key="5">
    <source>
        <dbReference type="EMBL" id="ERJ93634.1"/>
    </source>
</evidence>
<sequence>MSDKKENFEFQRYDYRYLHSAFIPSLITIFAEQNGSQSHLLVKEGDRVTEGQLIASGFSDTVPVHSPIPGTVCAVKSCTLYDGTLAESTVIRLEGSFAFEGKTAAGETDIAFLQKRSPYSIVSQIKEAGIINTFDNTSLAATLGRDTQKSPVLGVRLFDADPSCSVDSFVTEFFTKEVFEGALLCARSLKANAVVFFYDPKSFRIPDAVQTDRLFFGLPYFFIKTNKERYPAGSEQVLQKLTAKHAADFFKNTQAHISLFIDSNTAAAAYRCLRFSLPLLDTIVEVNGSALHESKMFKVKIGTPLRRLVEECGGCESVPSKIIVNGLIQGTAVADLDMPVTKYLKTLTLLSSDSIPDLRTTQCINCGFCRSVCPMGIQPDRIFDHRINNTVLPDEILLSAHLCDNCALCNAACPARLPLHQTVSNYKEHPYAPKV</sequence>
<dbReference type="SUPFAM" id="SSF46548">
    <property type="entry name" value="alpha-helical ferredoxin"/>
    <property type="match status" value="1"/>
</dbReference>
<reference evidence="5 6" key="1">
    <citation type="submission" date="2013-08" db="EMBL/GenBank/DDBJ databases">
        <authorList>
            <person name="Weinstock G."/>
            <person name="Sodergren E."/>
            <person name="Wylie T."/>
            <person name="Fulton L."/>
            <person name="Fulton R."/>
            <person name="Fronick C."/>
            <person name="O'Laughlin M."/>
            <person name="Godfrey J."/>
            <person name="Miner T."/>
            <person name="Herter B."/>
            <person name="Appelbaum E."/>
            <person name="Cordes M."/>
            <person name="Lek S."/>
            <person name="Wollam A."/>
            <person name="Pepin K.H."/>
            <person name="Palsikar V.B."/>
            <person name="Mitreva M."/>
            <person name="Wilson R.K."/>
        </authorList>
    </citation>
    <scope>NUCLEOTIDE SEQUENCE [LARGE SCALE GENOMIC DNA]</scope>
    <source>
        <strain evidence="5 6">ATCC 700332</strain>
    </source>
</reference>
<dbReference type="Pfam" id="PF13375">
    <property type="entry name" value="RnfC_N"/>
    <property type="match status" value="1"/>
</dbReference>
<evidence type="ECO:0000256" key="2">
    <source>
        <dbReference type="ARBA" id="ARBA00023004"/>
    </source>
</evidence>
<evidence type="ECO:0000256" key="3">
    <source>
        <dbReference type="ARBA" id="ARBA00023014"/>
    </source>
</evidence>
<gene>
    <name evidence="5" type="ORF">HMPREF9193_00723</name>
</gene>
<feature type="domain" description="4Fe-4S ferredoxin-type" evidence="4">
    <location>
        <begin position="354"/>
        <end position="382"/>
    </location>
</feature>
<evidence type="ECO:0000259" key="4">
    <source>
        <dbReference type="PROSITE" id="PS51379"/>
    </source>
</evidence>
<dbReference type="PANTHER" id="PTHR43034">
    <property type="entry name" value="ION-TRANSLOCATING OXIDOREDUCTASE COMPLEX SUBUNIT C"/>
    <property type="match status" value="1"/>
</dbReference>
<dbReference type="InterPro" id="IPR017900">
    <property type="entry name" value="4Fe4S_Fe_S_CS"/>
</dbReference>